<keyword evidence="1" id="KW-1133">Transmembrane helix</keyword>
<keyword evidence="1" id="KW-0812">Transmembrane</keyword>
<dbReference type="GeneID" id="101002122"/>
<sequence>MEPQKLLLTGFLLCSLTCLLLETVAFSPSPLSALGIQEKTGSKPRSGGNDRSWLNNFRDYLWQLIKSALPPAAIVAFLLTSALMGILCCFTILVVDPVQ</sequence>
<evidence type="ECO:0000256" key="2">
    <source>
        <dbReference type="SAM" id="SignalP"/>
    </source>
</evidence>
<feature type="signal peptide" evidence="2">
    <location>
        <begin position="1"/>
        <end position="25"/>
    </location>
</feature>
<feature type="transmembrane region" description="Helical" evidence="1">
    <location>
        <begin position="72"/>
        <end position="95"/>
    </location>
</feature>
<dbReference type="KEGG" id="panu:101002122"/>
<dbReference type="Ensembl" id="ENSPANT00000004464.3">
    <property type="protein sequence ID" value="ENSPANP00000004111.2"/>
    <property type="gene ID" value="ENSPANG00000014914.3"/>
</dbReference>
<evidence type="ECO:0000313" key="4">
    <source>
        <dbReference type="Proteomes" id="UP000028761"/>
    </source>
</evidence>
<reference evidence="3" key="2">
    <citation type="submission" date="2025-08" db="UniProtKB">
        <authorList>
            <consortium name="Ensembl"/>
        </authorList>
    </citation>
    <scope>IDENTIFICATION</scope>
</reference>
<feature type="chain" id="PRO_5014189735" evidence="2">
    <location>
        <begin position="26"/>
        <end position="99"/>
    </location>
</feature>
<dbReference type="HOGENOM" id="CLU_181647_0_0_1"/>
<name>A0A096MW70_PAPAN</name>
<reference evidence="3 4" key="1">
    <citation type="submission" date="2012-03" db="EMBL/GenBank/DDBJ databases">
        <title>Whole Genome Assembly of Papio anubis.</title>
        <authorList>
            <person name="Liu Y.L."/>
            <person name="Abraham K.A."/>
            <person name="Akbar H.A."/>
            <person name="Ali S.A."/>
            <person name="Anosike U.A."/>
            <person name="Aqrawi P.A."/>
            <person name="Arias F.A."/>
            <person name="Attaway T.A."/>
            <person name="Awwad R.A."/>
            <person name="Babu C.B."/>
            <person name="Bandaranaike D.B."/>
            <person name="Battles P.B."/>
            <person name="Bell A.B."/>
            <person name="Beltran B.B."/>
            <person name="Berhane-Mersha D.B."/>
            <person name="Bess C.B."/>
            <person name="Bickham C.B."/>
            <person name="Bolden T.B."/>
            <person name="Carter K.C."/>
            <person name="Chau D.C."/>
            <person name="Chavez A.C."/>
            <person name="Clerc-Blankenburg K.C."/>
            <person name="Coyle M.C."/>
            <person name="Dao M.D."/>
            <person name="Davila M.L.D."/>
            <person name="Davy-Carroll L.D."/>
            <person name="Denson S.D."/>
            <person name="Dinh H.D."/>
            <person name="Fernandez S.F."/>
            <person name="Fernando P.F."/>
            <person name="Forbes L.F."/>
            <person name="Francis C.F."/>
            <person name="Francisco L.F."/>
            <person name="Fu Q.F."/>
            <person name="Garcia-Iii R.G."/>
            <person name="Garrett T.G."/>
            <person name="Gross S.G."/>
            <person name="Gubbala S.G."/>
            <person name="Hirani K.H."/>
            <person name="Hogues M.H."/>
            <person name="Hollins B.H."/>
            <person name="Jackson L.J."/>
            <person name="Javaid M.J."/>
            <person name="Jhangiani S.J."/>
            <person name="Johnson A.J."/>
            <person name="Johnson B.J."/>
            <person name="Jones J.J."/>
            <person name="Joshi V.J."/>
            <person name="Kalu J.K."/>
            <person name="Khan N.K."/>
            <person name="Korchina V.K."/>
            <person name="Kovar C.K."/>
            <person name="Lago L.L."/>
            <person name="Lara F.L."/>
            <person name="Le T.-K.L."/>
            <person name="Lee S.L."/>
            <person name="Legall-Iii F.L."/>
            <person name="Lemon S.L."/>
            <person name="Liu J.L."/>
            <person name="Liu Y.-S.L."/>
            <person name="Liyanage D.L."/>
            <person name="Lopez J.L."/>
            <person name="Lorensuhewa L.L."/>
            <person name="Mata R.M."/>
            <person name="Mathew T.M."/>
            <person name="Mercado C.M."/>
            <person name="Mercado I.M."/>
            <person name="Morales K.M."/>
            <person name="Morgan M.M."/>
            <person name="Munidasa M.M."/>
            <person name="Ngo D.N."/>
            <person name="Nguyen L.N."/>
            <person name="Nguyen T.N."/>
            <person name="Nguyen N.N."/>
            <person name="Obregon M.O."/>
            <person name="Okwuonu G.O."/>
            <person name="Ongeri F.O."/>
            <person name="Onwere C.O."/>
            <person name="Osifeso I.O."/>
            <person name="Parra A.P."/>
            <person name="Patil S.P."/>
            <person name="Perez A.P."/>
            <person name="Perez Y.P."/>
            <person name="Pham C.P."/>
            <person name="Pu L.-L.P."/>
            <person name="Puazo M.P."/>
            <person name="Quiroz J.Q."/>
            <person name="Rouhana J.R."/>
            <person name="Ruiz M.R."/>
            <person name="Ruiz S.-J.R."/>
            <person name="Saada N.S."/>
            <person name="Santibanez J.S."/>
            <person name="Scheel M.S."/>
            <person name="Schneider B.S."/>
            <person name="Simmons D.S."/>
            <person name="Sisson I.S."/>
            <person name="Tang L.-Y.T."/>
            <person name="Thornton R.T."/>
            <person name="Tisius J.T."/>
            <person name="Toledanes G.T."/>
            <person name="Trejos Z.T."/>
            <person name="Usmani K.U."/>
            <person name="Varghese R.V."/>
            <person name="Vattathil S.V."/>
            <person name="Vee V.V."/>
            <person name="Walker D.W."/>
            <person name="Weissenberger G.W."/>
            <person name="White C.W."/>
            <person name="Williams A.W."/>
            <person name="Woodworth J.W."/>
            <person name="Wright R.W."/>
            <person name="Zhu Y.Z."/>
            <person name="Han Y.H."/>
            <person name="Newsham I.N."/>
            <person name="Nazareth L.N."/>
            <person name="Worley K.W."/>
            <person name="Muzny D.M."/>
            <person name="Rogers J.R."/>
            <person name="Gibbs R.G."/>
        </authorList>
    </citation>
    <scope>NUCLEOTIDE SEQUENCE [LARGE SCALE GENOMIC DNA]</scope>
</reference>
<proteinExistence type="predicted"/>
<dbReference type="STRING" id="9555.ENSPANP00000004111"/>
<dbReference type="Proteomes" id="UP000028761">
    <property type="component" value="Chromosome X"/>
</dbReference>
<dbReference type="InterPro" id="IPR038853">
    <property type="entry name" value="Smim9"/>
</dbReference>
<dbReference type="GeneTree" id="ENSGT00390000005685"/>
<keyword evidence="4" id="KW-1185">Reference proteome</keyword>
<keyword evidence="2" id="KW-0732">Signal</keyword>
<evidence type="ECO:0000313" key="3">
    <source>
        <dbReference type="Ensembl" id="ENSPANP00000004111.2"/>
    </source>
</evidence>
<organism evidence="3 4">
    <name type="scientific">Papio anubis</name>
    <name type="common">Olive baboon</name>
    <dbReference type="NCBI Taxonomy" id="9555"/>
    <lineage>
        <taxon>Eukaryota</taxon>
        <taxon>Metazoa</taxon>
        <taxon>Chordata</taxon>
        <taxon>Craniata</taxon>
        <taxon>Vertebrata</taxon>
        <taxon>Euteleostomi</taxon>
        <taxon>Mammalia</taxon>
        <taxon>Eutheria</taxon>
        <taxon>Euarchontoglires</taxon>
        <taxon>Primates</taxon>
        <taxon>Haplorrhini</taxon>
        <taxon>Catarrhini</taxon>
        <taxon>Cercopithecidae</taxon>
        <taxon>Cercopithecinae</taxon>
        <taxon>Papio</taxon>
    </lineage>
</organism>
<protein>
    <submittedName>
        <fullName evidence="3">Small integral membrane protein 9</fullName>
    </submittedName>
</protein>
<dbReference type="CTD" id="100132963"/>
<dbReference type="AlphaFoldDB" id="A0A096MW70"/>
<reference evidence="3" key="3">
    <citation type="submission" date="2025-09" db="UniProtKB">
        <authorList>
            <consortium name="Ensembl"/>
        </authorList>
    </citation>
    <scope>IDENTIFICATION</scope>
</reference>
<accession>A0A096MW70</accession>
<dbReference type="Bgee" id="ENSPANG00000014914">
    <property type="expression patterns" value="Expressed in testis and 8 other cell types or tissues"/>
</dbReference>
<dbReference type="PANTHER" id="PTHR41687">
    <property type="entry name" value="SMALL INTEGRAL MEMBRANE PROTEIN 9"/>
    <property type="match status" value="1"/>
</dbReference>
<dbReference type="PANTHER" id="PTHR41687:SF1">
    <property type="entry name" value="SMALL INTEGRAL MEMBRANE PROTEIN 9"/>
    <property type="match status" value="1"/>
</dbReference>
<dbReference type="RefSeq" id="XP_003918535.1">
    <property type="nucleotide sequence ID" value="XM_003918486.5"/>
</dbReference>
<gene>
    <name evidence="3" type="primary">SMIM9</name>
</gene>
<keyword evidence="1" id="KW-0472">Membrane</keyword>
<evidence type="ECO:0000256" key="1">
    <source>
        <dbReference type="SAM" id="Phobius"/>
    </source>
</evidence>
<dbReference type="eggNOG" id="ENOG502TKME">
    <property type="taxonomic scope" value="Eukaryota"/>
</dbReference>
<dbReference type="OMA" id="HRSWLNN"/>